<dbReference type="EMBL" id="BMDQ01000001">
    <property type="protein sequence ID" value="GGI56650.1"/>
    <property type="molecule type" value="Genomic_DNA"/>
</dbReference>
<protein>
    <recommendedName>
        <fullName evidence="1">DUF4440 domain-containing protein</fullName>
    </recommendedName>
</protein>
<evidence type="ECO:0000259" key="1">
    <source>
        <dbReference type="Pfam" id="PF14534"/>
    </source>
</evidence>
<evidence type="ECO:0000313" key="3">
    <source>
        <dbReference type="Proteomes" id="UP000624701"/>
    </source>
</evidence>
<dbReference type="Proteomes" id="UP000624701">
    <property type="component" value="Unassembled WGS sequence"/>
</dbReference>
<feature type="domain" description="DUF4440" evidence="1">
    <location>
        <begin position="9"/>
        <end position="120"/>
    </location>
</feature>
<dbReference type="Pfam" id="PF14534">
    <property type="entry name" value="DUF4440"/>
    <property type="match status" value="1"/>
</dbReference>
<accession>A0ABQ2BW20</accession>
<dbReference type="SUPFAM" id="SSF54427">
    <property type="entry name" value="NTF2-like"/>
    <property type="match status" value="1"/>
</dbReference>
<proteinExistence type="predicted"/>
<evidence type="ECO:0000313" key="2">
    <source>
        <dbReference type="EMBL" id="GGI56650.1"/>
    </source>
</evidence>
<dbReference type="Gene3D" id="3.10.450.50">
    <property type="match status" value="1"/>
</dbReference>
<organism evidence="2 3">
    <name type="scientific">Winogradskyella haliclonae</name>
    <dbReference type="NCBI Taxonomy" id="2048558"/>
    <lineage>
        <taxon>Bacteria</taxon>
        <taxon>Pseudomonadati</taxon>
        <taxon>Bacteroidota</taxon>
        <taxon>Flavobacteriia</taxon>
        <taxon>Flavobacteriales</taxon>
        <taxon>Flavobacteriaceae</taxon>
        <taxon>Winogradskyella</taxon>
    </lineage>
</organism>
<comment type="caution">
    <text evidence="2">The sequence shown here is derived from an EMBL/GenBank/DDBJ whole genome shotgun (WGS) entry which is preliminary data.</text>
</comment>
<dbReference type="InterPro" id="IPR032710">
    <property type="entry name" value="NTF2-like_dom_sf"/>
</dbReference>
<sequence>MTNLKDINKTWEKFYKAFDNLDYTLMANIHSEKLIRISGGNRITDYKTYINNYKATFDRARENKTSNTIALRFFERISNDSTASERGVYKLTRIENGKSPKSYYGQFHVIFIKENNTWKILMDYDSSEGNTIGEEAYQKARDINNFDAFKNN</sequence>
<gene>
    <name evidence="2" type="ORF">GCM10011444_09590</name>
</gene>
<keyword evidence="3" id="KW-1185">Reference proteome</keyword>
<name>A0ABQ2BW20_9FLAO</name>
<dbReference type="InterPro" id="IPR027843">
    <property type="entry name" value="DUF4440"/>
</dbReference>
<reference evidence="3" key="1">
    <citation type="journal article" date="2019" name="Int. J. Syst. Evol. Microbiol.">
        <title>The Global Catalogue of Microorganisms (GCM) 10K type strain sequencing project: providing services to taxonomists for standard genome sequencing and annotation.</title>
        <authorList>
            <consortium name="The Broad Institute Genomics Platform"/>
            <consortium name="The Broad Institute Genome Sequencing Center for Infectious Disease"/>
            <person name="Wu L."/>
            <person name="Ma J."/>
        </authorList>
    </citation>
    <scope>NUCLEOTIDE SEQUENCE [LARGE SCALE GENOMIC DNA]</scope>
    <source>
        <strain evidence="3">CCM 8681</strain>
    </source>
</reference>